<evidence type="ECO:0000256" key="1">
    <source>
        <dbReference type="SAM" id="MobiDB-lite"/>
    </source>
</evidence>
<feature type="compositionally biased region" description="Basic and acidic residues" evidence="1">
    <location>
        <begin position="346"/>
        <end position="363"/>
    </location>
</feature>
<feature type="region of interest" description="Disordered" evidence="1">
    <location>
        <begin position="743"/>
        <end position="773"/>
    </location>
</feature>
<dbReference type="InterPro" id="IPR024079">
    <property type="entry name" value="MetalloPept_cat_dom_sf"/>
</dbReference>
<dbReference type="AlphaFoldDB" id="A0A1Y2M953"/>
<keyword evidence="2" id="KW-0732">Signal</keyword>
<organism evidence="3 4">
    <name type="scientific">Epicoccum nigrum</name>
    <name type="common">Soil fungus</name>
    <name type="synonym">Epicoccum purpurascens</name>
    <dbReference type="NCBI Taxonomy" id="105696"/>
    <lineage>
        <taxon>Eukaryota</taxon>
        <taxon>Fungi</taxon>
        <taxon>Dikarya</taxon>
        <taxon>Ascomycota</taxon>
        <taxon>Pezizomycotina</taxon>
        <taxon>Dothideomycetes</taxon>
        <taxon>Pleosporomycetidae</taxon>
        <taxon>Pleosporales</taxon>
        <taxon>Pleosporineae</taxon>
        <taxon>Didymellaceae</taxon>
        <taxon>Epicoccum</taxon>
    </lineage>
</organism>
<accession>A0A1Y2M953</accession>
<protein>
    <recommendedName>
        <fullName evidence="5">Peptidase metallopeptidase domain-containing protein</fullName>
    </recommendedName>
</protein>
<evidence type="ECO:0000313" key="3">
    <source>
        <dbReference type="EMBL" id="OSS52542.1"/>
    </source>
</evidence>
<reference evidence="3 4" key="1">
    <citation type="journal article" date="2017" name="Genome Announc.">
        <title>Genome sequence of the saprophytic ascomycete Epicoccum nigrum ICMP 19927 strain isolated from New Zealand.</title>
        <authorList>
            <person name="Fokin M."/>
            <person name="Fleetwood D."/>
            <person name="Weir B.S."/>
            <person name="Villas-Boas S.G."/>
        </authorList>
    </citation>
    <scope>NUCLEOTIDE SEQUENCE [LARGE SCALE GENOMIC DNA]</scope>
    <source>
        <strain evidence="3 4">ICMP 19927</strain>
    </source>
</reference>
<dbReference type="GO" id="GO:0008237">
    <property type="term" value="F:metallopeptidase activity"/>
    <property type="evidence" value="ECO:0007669"/>
    <property type="project" value="InterPro"/>
</dbReference>
<dbReference type="Proteomes" id="UP000193240">
    <property type="component" value="Unassembled WGS sequence"/>
</dbReference>
<dbReference type="InParanoid" id="A0A1Y2M953"/>
<gene>
    <name evidence="3" type="ORF">B5807_02526</name>
</gene>
<feature type="compositionally biased region" description="Basic and acidic residues" evidence="1">
    <location>
        <begin position="743"/>
        <end position="752"/>
    </location>
</feature>
<feature type="compositionally biased region" description="Low complexity" evidence="1">
    <location>
        <begin position="372"/>
        <end position="384"/>
    </location>
</feature>
<feature type="chain" id="PRO_5013209000" description="Peptidase metallopeptidase domain-containing protein" evidence="2">
    <location>
        <begin position="22"/>
        <end position="803"/>
    </location>
</feature>
<feature type="signal peptide" evidence="2">
    <location>
        <begin position="1"/>
        <end position="21"/>
    </location>
</feature>
<name>A0A1Y2M953_EPING</name>
<dbReference type="EMBL" id="KZ107839">
    <property type="protein sequence ID" value="OSS52542.1"/>
    <property type="molecule type" value="Genomic_DNA"/>
</dbReference>
<dbReference type="SUPFAM" id="SSF55486">
    <property type="entry name" value="Metalloproteases ('zincins'), catalytic domain"/>
    <property type="match status" value="1"/>
</dbReference>
<keyword evidence="4" id="KW-1185">Reference proteome</keyword>
<proteinExistence type="predicted"/>
<evidence type="ECO:0008006" key="5">
    <source>
        <dbReference type="Google" id="ProtNLM"/>
    </source>
</evidence>
<feature type="region of interest" description="Disordered" evidence="1">
    <location>
        <begin position="346"/>
        <end position="384"/>
    </location>
</feature>
<evidence type="ECO:0000313" key="4">
    <source>
        <dbReference type="Proteomes" id="UP000193240"/>
    </source>
</evidence>
<sequence>MSPSFLTLFISAILVAGPVSAGSRAWESSIVYAQQSHFELHGDLFEPKKGNSTIGASSTISASELKKRYVTINPGTGNADDRLWPKGKIQYCFESSATKELFFEDLHEARKLWENAGLGNGFEWVEKDSSFCKDNANRPNFLLIVKSDGLSCTTGIPPLKKMSGDPESRGPLMRLTTDLGMGKENLVANFAHQMGHAWGLFHEHQNPAWWSSDYAAADGDIFSSSNFKCEKLADYASVSQRLTAEQMKKACTSRAYAKTYRFSAAEYLPITDSTAYRASSTATEPDWDSIMIYDSKMGSALTKPNGDAITPVLSPSQRDVDGLKTLYGVSSSVKFNPLGSKSHPKLETFKDIRKKDKDSGCKEAEDDDEDNTPATTTSSSSIPSATATADCAAIGLDMLSDIPDEINESFERRHMHHDLHSRRLEKRGLKKGDACVEAGSKWTLKSFNYPETGKNTGADLYGWSIPGSCDNYKWGGALDITSTTYHTEHILEWSVITNFFTDMNKKFEAEGKTFTDPDSEAKQQNVNFCRYWKQSWDFAGQQSIPNPASQAAGMTGDTANRYPVKWIAAAYPYKDQKNAGGEMFLDELPLLQALINSPAKNNMFSGDPGIPIYKDDDMADYVKGVSKNKRDGKEIEPSQQRREALQRVRSVVGVFKYMQEPRIKDIFKKEKIRMGAVIDGIDRTLPQYPRTVGRGTAARTFTPWQTQGLGTRWDTYMDEVFETAKKKGTKFVKDNLERLNNEFTSKEAKERATATPDPDLDEEEKKEEEKKTAEWAKLREDMAGDIEKLEAAWKAVPDWTKPW</sequence>
<evidence type="ECO:0000256" key="2">
    <source>
        <dbReference type="SAM" id="SignalP"/>
    </source>
</evidence>
<dbReference type="Gene3D" id="3.40.390.10">
    <property type="entry name" value="Collagenase (Catalytic Domain)"/>
    <property type="match status" value="1"/>
</dbReference>